<dbReference type="InterPro" id="IPR003661">
    <property type="entry name" value="HisK_dim/P_dom"/>
</dbReference>
<comment type="catalytic activity">
    <reaction evidence="1">
        <text>ATP + protein L-histidine = ADP + protein N-phospho-L-histidine.</text>
        <dbReference type="EC" id="2.7.13.3"/>
    </reaction>
</comment>
<evidence type="ECO:0000313" key="14">
    <source>
        <dbReference type="EMBL" id="EPR35307.1"/>
    </source>
</evidence>
<dbReference type="PANTHER" id="PTHR43065:SF42">
    <property type="entry name" value="TWO-COMPONENT SENSOR PPRA"/>
    <property type="match status" value="1"/>
</dbReference>
<protein>
    <recommendedName>
        <fullName evidence="3">histidine kinase</fullName>
        <ecNumber evidence="3">2.7.13.3</ecNumber>
    </recommendedName>
</protein>
<dbReference type="CDD" id="cd00082">
    <property type="entry name" value="HisKA"/>
    <property type="match status" value="1"/>
</dbReference>
<feature type="domain" description="HAMP" evidence="13">
    <location>
        <begin position="352"/>
        <end position="404"/>
    </location>
</feature>
<dbReference type="SUPFAM" id="SSF158472">
    <property type="entry name" value="HAMP domain-like"/>
    <property type="match status" value="1"/>
</dbReference>
<dbReference type="PRINTS" id="PR00344">
    <property type="entry name" value="BCTRLSENSOR"/>
</dbReference>
<evidence type="ECO:0000256" key="2">
    <source>
        <dbReference type="ARBA" id="ARBA00004651"/>
    </source>
</evidence>
<dbReference type="PROSITE" id="PS50109">
    <property type="entry name" value="HIS_KIN"/>
    <property type="match status" value="1"/>
</dbReference>
<dbReference type="GO" id="GO:0005886">
    <property type="term" value="C:plasma membrane"/>
    <property type="evidence" value="ECO:0007669"/>
    <property type="project" value="UniProtKB-SubCell"/>
</dbReference>
<evidence type="ECO:0000256" key="1">
    <source>
        <dbReference type="ARBA" id="ARBA00000085"/>
    </source>
</evidence>
<proteinExistence type="predicted"/>
<dbReference type="PANTHER" id="PTHR43065">
    <property type="entry name" value="SENSOR HISTIDINE KINASE"/>
    <property type="match status" value="1"/>
</dbReference>
<dbReference type="EC" id="2.7.13.3" evidence="3"/>
<evidence type="ECO:0000256" key="9">
    <source>
        <dbReference type="ARBA" id="ARBA00022989"/>
    </source>
</evidence>
<reference evidence="14 15" key="1">
    <citation type="journal article" date="2013" name="Genome Announc.">
        <title>Draft genome sequences for three mercury-methylating, sulfate-reducing bacteria.</title>
        <authorList>
            <person name="Brown S.D."/>
            <person name="Hurt R.A.Jr."/>
            <person name="Gilmour C.C."/>
            <person name="Elias D.A."/>
        </authorList>
    </citation>
    <scope>NUCLEOTIDE SEQUENCE [LARGE SCALE GENOMIC DNA]</scope>
    <source>
        <strain evidence="14 15">DSM 2059</strain>
    </source>
</reference>
<keyword evidence="15" id="KW-1185">Reference proteome</keyword>
<dbReference type="Gene3D" id="1.10.287.130">
    <property type="match status" value="1"/>
</dbReference>
<dbReference type="STRING" id="897.B2D07_09320"/>
<evidence type="ECO:0000256" key="4">
    <source>
        <dbReference type="ARBA" id="ARBA00022475"/>
    </source>
</evidence>
<dbReference type="Pfam" id="PF02518">
    <property type="entry name" value="HATPase_c"/>
    <property type="match status" value="1"/>
</dbReference>
<dbReference type="SMART" id="SM00387">
    <property type="entry name" value="HATPase_c"/>
    <property type="match status" value="1"/>
</dbReference>
<gene>
    <name evidence="14" type="ORF">dsmv_3121</name>
</gene>
<evidence type="ECO:0000256" key="8">
    <source>
        <dbReference type="ARBA" id="ARBA00022777"/>
    </source>
</evidence>
<dbReference type="SUPFAM" id="SSF55874">
    <property type="entry name" value="ATPase domain of HSP90 chaperone/DNA topoisomerase II/histidine kinase"/>
    <property type="match status" value="1"/>
</dbReference>
<evidence type="ECO:0000256" key="3">
    <source>
        <dbReference type="ARBA" id="ARBA00012438"/>
    </source>
</evidence>
<dbReference type="SMART" id="SM00388">
    <property type="entry name" value="HisKA"/>
    <property type="match status" value="1"/>
</dbReference>
<evidence type="ECO:0000256" key="7">
    <source>
        <dbReference type="ARBA" id="ARBA00022692"/>
    </source>
</evidence>
<keyword evidence="9 11" id="KW-1133">Transmembrane helix</keyword>
<evidence type="ECO:0000256" key="5">
    <source>
        <dbReference type="ARBA" id="ARBA00022553"/>
    </source>
</evidence>
<dbReference type="Gene3D" id="3.30.565.10">
    <property type="entry name" value="Histidine kinase-like ATPase, C-terminal domain"/>
    <property type="match status" value="1"/>
</dbReference>
<dbReference type="CDD" id="cd06225">
    <property type="entry name" value="HAMP"/>
    <property type="match status" value="1"/>
</dbReference>
<dbReference type="eggNOG" id="COG4191">
    <property type="taxonomic scope" value="Bacteria"/>
</dbReference>
<keyword evidence="6" id="KW-0808">Transferase</keyword>
<dbReference type="InterPro" id="IPR036097">
    <property type="entry name" value="HisK_dim/P_sf"/>
</dbReference>
<dbReference type="Pfam" id="PF00512">
    <property type="entry name" value="HisKA"/>
    <property type="match status" value="1"/>
</dbReference>
<dbReference type="RefSeq" id="WP_020878211.1">
    <property type="nucleotide sequence ID" value="NZ_ATHJ01000108.1"/>
</dbReference>
<dbReference type="OrthoDB" id="9781147at2"/>
<dbReference type="SUPFAM" id="SSF47384">
    <property type="entry name" value="Homodimeric domain of signal transducing histidine kinase"/>
    <property type="match status" value="1"/>
</dbReference>
<keyword evidence="7 11" id="KW-0812">Transmembrane</keyword>
<comment type="subcellular location">
    <subcellularLocation>
        <location evidence="2">Cell membrane</location>
        <topology evidence="2">Multi-pass membrane protein</topology>
    </subcellularLocation>
</comment>
<dbReference type="SUPFAM" id="SSF103190">
    <property type="entry name" value="Sensory domain-like"/>
    <property type="match status" value="1"/>
</dbReference>
<evidence type="ECO:0000256" key="10">
    <source>
        <dbReference type="ARBA" id="ARBA00023136"/>
    </source>
</evidence>
<dbReference type="EMBL" id="ATHJ01000108">
    <property type="protein sequence ID" value="EPR35307.1"/>
    <property type="molecule type" value="Genomic_DNA"/>
</dbReference>
<dbReference type="Pfam" id="PF17202">
    <property type="entry name" value="sCache_3_3"/>
    <property type="match status" value="1"/>
</dbReference>
<evidence type="ECO:0000259" key="13">
    <source>
        <dbReference type="PROSITE" id="PS50885"/>
    </source>
</evidence>
<dbReference type="GO" id="GO:0000155">
    <property type="term" value="F:phosphorelay sensor kinase activity"/>
    <property type="evidence" value="ECO:0007669"/>
    <property type="project" value="InterPro"/>
</dbReference>
<dbReference type="InterPro" id="IPR004358">
    <property type="entry name" value="Sig_transdc_His_kin-like_C"/>
</dbReference>
<keyword evidence="4" id="KW-1003">Cell membrane</keyword>
<keyword evidence="10 11" id="KW-0472">Membrane</keyword>
<dbReference type="InterPro" id="IPR033463">
    <property type="entry name" value="sCache_3"/>
</dbReference>
<dbReference type="PROSITE" id="PS50885">
    <property type="entry name" value="HAMP"/>
    <property type="match status" value="1"/>
</dbReference>
<feature type="domain" description="Histidine kinase" evidence="12">
    <location>
        <begin position="429"/>
        <end position="642"/>
    </location>
</feature>
<dbReference type="AlphaFoldDB" id="S7TDP7"/>
<dbReference type="Proteomes" id="UP000014977">
    <property type="component" value="Unassembled WGS sequence"/>
</dbReference>
<dbReference type="InterPro" id="IPR029151">
    <property type="entry name" value="Sensor-like_sf"/>
</dbReference>
<dbReference type="InterPro" id="IPR005467">
    <property type="entry name" value="His_kinase_dom"/>
</dbReference>
<comment type="caution">
    <text evidence="14">The sequence shown here is derived from an EMBL/GenBank/DDBJ whole genome shotgun (WGS) entry which is preliminary data.</text>
</comment>
<sequence>MLYSTRSKLIFSFLGVSLLVGTVCLIVGWQLLYDSVLNEARNRVQQDLNVARVIYDDRVAAIRLSLETTCLAADFSDAVVMGEQAILKSRMERIARRLGLDFAGIVSADGTWLCRIGDGVTNAAAGRMPIATAALERQHTVSGTVVLDRGTLAAEHPDLARQSRIRTRLVDAGSEMMDGLMPMVEETGGLAVASAVPVLRKGKIIGAVYGGMLLNRDQSIVDKIGGTVFRNEVYRGHNVGTATIFFRNLRISTNVLEKDGERAIGTFASREVTRRVLIEGRKWTDRAYVVNDWYITAYEPILDIEKRRVGMLYVGVLEAKYRDVRQKALWVFALITLAGVLLAITLGWLTADRIMRPVNQLIRASMEISRGNFSPDIGPISKSDIGLLQQEFGRMTDSLVKRDQEHQAESEKRLIQSEKQASIGKLAAGVAHEINNPLTAVLTFTHLMLRRKDLPEELREDLQTIALQTERVRRIVKGLLDFSRQSRLDTEPLNIGRLLEDCVELMENQALIQGAVLRYAADGELPVLQLDRNQIQSVMINLMMNALDALAPGGEIDIRAAVRENDGEKGVEISVRDTGTGIAPEHLDKLFDPFFTTKEVGKGTGLGLAVTAGIIERHGGRIRVESQLGKGSRFTIWLPCVGAAARNRDPNSETRMNDHENTGG</sequence>
<dbReference type="PATRIC" id="fig|1121405.3.peg.3586"/>
<evidence type="ECO:0000256" key="11">
    <source>
        <dbReference type="SAM" id="Phobius"/>
    </source>
</evidence>
<dbReference type="Pfam" id="PF00672">
    <property type="entry name" value="HAMP"/>
    <property type="match status" value="1"/>
</dbReference>
<keyword evidence="8 14" id="KW-0418">Kinase</keyword>
<accession>S7TDP7</accession>
<name>S7TDP7_DESML</name>
<dbReference type="SMART" id="SM00304">
    <property type="entry name" value="HAMP"/>
    <property type="match status" value="1"/>
</dbReference>
<keyword evidence="5" id="KW-0597">Phosphoprotein</keyword>
<feature type="transmembrane region" description="Helical" evidence="11">
    <location>
        <begin position="328"/>
        <end position="349"/>
    </location>
</feature>
<dbReference type="InterPro" id="IPR036890">
    <property type="entry name" value="HATPase_C_sf"/>
</dbReference>
<evidence type="ECO:0000256" key="6">
    <source>
        <dbReference type="ARBA" id="ARBA00022679"/>
    </source>
</evidence>
<dbReference type="InterPro" id="IPR003660">
    <property type="entry name" value="HAMP_dom"/>
</dbReference>
<organism evidence="14 15">
    <name type="scientific">Desulfococcus multivorans DSM 2059</name>
    <dbReference type="NCBI Taxonomy" id="1121405"/>
    <lineage>
        <taxon>Bacteria</taxon>
        <taxon>Pseudomonadati</taxon>
        <taxon>Thermodesulfobacteriota</taxon>
        <taxon>Desulfobacteria</taxon>
        <taxon>Desulfobacterales</taxon>
        <taxon>Desulfococcaceae</taxon>
        <taxon>Desulfococcus</taxon>
    </lineage>
</organism>
<evidence type="ECO:0000313" key="15">
    <source>
        <dbReference type="Proteomes" id="UP000014977"/>
    </source>
</evidence>
<evidence type="ECO:0000259" key="12">
    <source>
        <dbReference type="PROSITE" id="PS50109"/>
    </source>
</evidence>
<dbReference type="Gene3D" id="6.10.340.10">
    <property type="match status" value="1"/>
</dbReference>
<feature type="transmembrane region" description="Helical" evidence="11">
    <location>
        <begin position="12"/>
        <end position="33"/>
    </location>
</feature>
<dbReference type="InterPro" id="IPR003594">
    <property type="entry name" value="HATPase_dom"/>
</dbReference>